<proteinExistence type="predicted"/>
<sequence length="288" mass="30674">MFDGQNVLELDGGHLDLSYHDEHLWPSMTPAGSIRNYTFGIGDPQVGPLVQLGLVSSLAEEPLDWRHVIDPPHFHGSDQFRVLAGGDWNVGGKSLRTGDYVFQEAGKVYREHPDSSEPAWIVLVIGDRRGALPTIISDADRETLIDGGENFRAADADNYAHPAGPKGASAIDTSLGGCSRGYLFGALHDIDNANPVTATFGDREAGPSVQMYCVAAGQVIREASVCGTEQFLVITKGSVAIGPARYLAGDMRLQRADEPMAAVVAGAEGAELTVVVADRRHTPVGATR</sequence>
<evidence type="ECO:0000313" key="1">
    <source>
        <dbReference type="EMBL" id="NDJ88143.1"/>
    </source>
</evidence>
<dbReference type="Proteomes" id="UP000466523">
    <property type="component" value="Unassembled WGS sequence"/>
</dbReference>
<evidence type="ECO:0008006" key="3">
    <source>
        <dbReference type="Google" id="ProtNLM"/>
    </source>
</evidence>
<reference evidence="1 2" key="1">
    <citation type="submission" date="2020-01" db="EMBL/GenBank/DDBJ databases">
        <authorList>
            <person name="Sanchez-Estrada R."/>
            <person name="Gonzalez-Y-Merchand J.A."/>
            <person name="Rivera-Gutierrez S."/>
        </authorList>
    </citation>
    <scope>NUCLEOTIDE SEQUENCE [LARGE SCALE GENOMIC DNA]</scope>
    <source>
        <strain evidence="1 2">CST 7247</strain>
    </source>
</reference>
<dbReference type="InterPro" id="IPR011051">
    <property type="entry name" value="RmlC_Cupin_sf"/>
</dbReference>
<accession>A0A7K3L7G6</accession>
<dbReference type="SUPFAM" id="SSF51182">
    <property type="entry name" value="RmlC-like cupins"/>
    <property type="match status" value="1"/>
</dbReference>
<dbReference type="AlphaFoldDB" id="A0A7K3L7G6"/>
<comment type="caution">
    <text evidence="1">The sequence shown here is derived from an EMBL/GenBank/DDBJ whole genome shotgun (WGS) entry which is preliminary data.</text>
</comment>
<dbReference type="EMBL" id="JAACYR010000007">
    <property type="protein sequence ID" value="NDJ88143.1"/>
    <property type="molecule type" value="Genomic_DNA"/>
</dbReference>
<gene>
    <name evidence="1" type="ORF">GWR20_03060</name>
</gene>
<organism evidence="1 2">
    <name type="scientific">Mycolicibacter kumamotonensis</name>
    <dbReference type="NCBI Taxonomy" id="354243"/>
    <lineage>
        <taxon>Bacteria</taxon>
        <taxon>Bacillati</taxon>
        <taxon>Actinomycetota</taxon>
        <taxon>Actinomycetes</taxon>
        <taxon>Mycobacteriales</taxon>
        <taxon>Mycobacteriaceae</taxon>
        <taxon>Mycolicibacter</taxon>
    </lineage>
</organism>
<evidence type="ECO:0000313" key="2">
    <source>
        <dbReference type="Proteomes" id="UP000466523"/>
    </source>
</evidence>
<dbReference type="RefSeq" id="WP_112683179.1">
    <property type="nucleotide sequence ID" value="NZ_JAACYR010000007.1"/>
</dbReference>
<protein>
    <recommendedName>
        <fullName evidence="3">Pirin family protein</fullName>
    </recommendedName>
</protein>
<name>A0A7K3L7G6_9MYCO</name>